<feature type="transmembrane region" description="Helical" evidence="1">
    <location>
        <begin position="75"/>
        <end position="96"/>
    </location>
</feature>
<proteinExistence type="predicted"/>
<accession>A0A815VTD5</accession>
<sequence>PFIINLVTAITIIFVAARSRATAHRQQTYQQHLKEQFHRHNHLIVSAMLLVVLATPRLIISYISGCMKSVRNTALYLSGYFISFIPPSLTFIVFVVPSKSYKTEFYAATKRFRTVLGGQ</sequence>
<dbReference type="EMBL" id="CAJNOR010004938">
    <property type="protein sequence ID" value="CAF1536294.1"/>
    <property type="molecule type" value="Genomic_DNA"/>
</dbReference>
<gene>
    <name evidence="2" type="ORF">XAT740_LOCUS41844</name>
</gene>
<keyword evidence="1" id="KW-0472">Membrane</keyword>
<protein>
    <recommendedName>
        <fullName evidence="4">G protein-coupled receptor</fullName>
    </recommendedName>
</protein>
<keyword evidence="1" id="KW-1133">Transmembrane helix</keyword>
<name>A0A815VTD5_ADIRI</name>
<evidence type="ECO:0000256" key="1">
    <source>
        <dbReference type="SAM" id="Phobius"/>
    </source>
</evidence>
<evidence type="ECO:0008006" key="4">
    <source>
        <dbReference type="Google" id="ProtNLM"/>
    </source>
</evidence>
<keyword evidence="1" id="KW-0812">Transmembrane</keyword>
<keyword evidence="3" id="KW-1185">Reference proteome</keyword>
<dbReference type="AlphaFoldDB" id="A0A815VTD5"/>
<evidence type="ECO:0000313" key="3">
    <source>
        <dbReference type="Proteomes" id="UP000663828"/>
    </source>
</evidence>
<feature type="transmembrane region" description="Helical" evidence="1">
    <location>
        <begin position="41"/>
        <end position="63"/>
    </location>
</feature>
<organism evidence="2 3">
    <name type="scientific">Adineta ricciae</name>
    <name type="common">Rotifer</name>
    <dbReference type="NCBI Taxonomy" id="249248"/>
    <lineage>
        <taxon>Eukaryota</taxon>
        <taxon>Metazoa</taxon>
        <taxon>Spiralia</taxon>
        <taxon>Gnathifera</taxon>
        <taxon>Rotifera</taxon>
        <taxon>Eurotatoria</taxon>
        <taxon>Bdelloidea</taxon>
        <taxon>Adinetida</taxon>
        <taxon>Adinetidae</taxon>
        <taxon>Adineta</taxon>
    </lineage>
</organism>
<feature type="non-terminal residue" evidence="2">
    <location>
        <position position="1"/>
    </location>
</feature>
<comment type="caution">
    <text evidence="2">The sequence shown here is derived from an EMBL/GenBank/DDBJ whole genome shotgun (WGS) entry which is preliminary data.</text>
</comment>
<dbReference type="Proteomes" id="UP000663828">
    <property type="component" value="Unassembled WGS sequence"/>
</dbReference>
<evidence type="ECO:0000313" key="2">
    <source>
        <dbReference type="EMBL" id="CAF1536294.1"/>
    </source>
</evidence>
<reference evidence="2" key="1">
    <citation type="submission" date="2021-02" db="EMBL/GenBank/DDBJ databases">
        <authorList>
            <person name="Nowell W R."/>
        </authorList>
    </citation>
    <scope>NUCLEOTIDE SEQUENCE</scope>
</reference>